<comment type="caution">
    <text evidence="3">The sequence shown here is derived from an EMBL/GenBank/DDBJ whole genome shotgun (WGS) entry which is preliminary data.</text>
</comment>
<sequence>MDTSYLPRLIRDRVVESLADTPVVCLLGPRQVGKTTLAQRIDPKRAYLNLDDPTLLAAAQQDPLGFIESLPERSTLDEVQRAPELLLAIKSMVDRDRQPGRLLLTGSANLLLLPQAQESLAGRMEVIYLHPLAEQEKRVSESTLLAKLITGQLAAKIVPDHRPLPATPETICQGGYPEPNRRTPRRARQWYRQYLNAIIQRDVKDIAAIQDEDGMLRLMELLAYRTASLLNVSTLSKELGLERGTVTKYLSILERLFLIRQLPAWHRNQAKRLIKSPKLHLVDTGLAAALGRLSPEQWLTEAERFGALLETHVVEQLMAQASWVEPELRFSHYRDKDQVEVDLIIERGQALWGVEVKRSATVQSKDAAGLARLADQAGQQFQGGMLIYTGRHCVKLNVPGCFAVPIRMLWGE</sequence>
<keyword evidence="3" id="KW-0547">Nucleotide-binding</keyword>
<dbReference type="InterPro" id="IPR041682">
    <property type="entry name" value="AAA_14"/>
</dbReference>
<dbReference type="Pfam" id="PF13635">
    <property type="entry name" value="DUF4143"/>
    <property type="match status" value="1"/>
</dbReference>
<reference evidence="3 4" key="1">
    <citation type="submission" date="2020-07" db="EMBL/GenBank/DDBJ databases">
        <title>Halomonas sp. QX-2 draft genome sequence.</title>
        <authorList>
            <person name="Qiu X."/>
        </authorList>
    </citation>
    <scope>NUCLEOTIDE SEQUENCE [LARGE SCALE GENOMIC DNA]</scope>
    <source>
        <strain evidence="3 4">QX-2</strain>
    </source>
</reference>
<dbReference type="GO" id="GO:0005524">
    <property type="term" value="F:ATP binding"/>
    <property type="evidence" value="ECO:0007669"/>
    <property type="project" value="UniProtKB-KW"/>
</dbReference>
<evidence type="ECO:0000259" key="2">
    <source>
        <dbReference type="Pfam" id="PF13635"/>
    </source>
</evidence>
<dbReference type="Pfam" id="PF13173">
    <property type="entry name" value="AAA_14"/>
    <property type="match status" value="1"/>
</dbReference>
<dbReference type="AlphaFoldDB" id="A0A7Z0SLB5"/>
<protein>
    <submittedName>
        <fullName evidence="3">ATP-binding protein</fullName>
    </submittedName>
</protein>
<name>A0A7Z0SLB5_9GAMM</name>
<keyword evidence="3" id="KW-0067">ATP-binding</keyword>
<proteinExistence type="predicted"/>
<evidence type="ECO:0000313" key="4">
    <source>
        <dbReference type="Proteomes" id="UP000520876"/>
    </source>
</evidence>
<dbReference type="PANTHER" id="PTHR43566:SF2">
    <property type="entry name" value="DUF4143 DOMAIN-CONTAINING PROTEIN"/>
    <property type="match status" value="1"/>
</dbReference>
<dbReference type="EMBL" id="JACCGK010000001">
    <property type="protein sequence ID" value="NYT70836.1"/>
    <property type="molecule type" value="Genomic_DNA"/>
</dbReference>
<dbReference type="InterPro" id="IPR036390">
    <property type="entry name" value="WH_DNA-bd_sf"/>
</dbReference>
<dbReference type="InterPro" id="IPR027417">
    <property type="entry name" value="P-loop_NTPase"/>
</dbReference>
<dbReference type="SUPFAM" id="SSF52540">
    <property type="entry name" value="P-loop containing nucleoside triphosphate hydrolases"/>
    <property type="match status" value="1"/>
</dbReference>
<dbReference type="RefSeq" id="WP_180089449.1">
    <property type="nucleotide sequence ID" value="NZ_CAXAZJ010000001.1"/>
</dbReference>
<evidence type="ECO:0000259" key="1">
    <source>
        <dbReference type="Pfam" id="PF13173"/>
    </source>
</evidence>
<dbReference type="PANTHER" id="PTHR43566">
    <property type="entry name" value="CONSERVED PROTEIN"/>
    <property type="match status" value="1"/>
</dbReference>
<feature type="domain" description="DUF4143" evidence="2">
    <location>
        <begin position="200"/>
        <end position="359"/>
    </location>
</feature>
<keyword evidence="4" id="KW-1185">Reference proteome</keyword>
<dbReference type="Proteomes" id="UP000520876">
    <property type="component" value="Unassembled WGS sequence"/>
</dbReference>
<dbReference type="SUPFAM" id="SSF46785">
    <property type="entry name" value="Winged helix' DNA-binding domain"/>
    <property type="match status" value="1"/>
</dbReference>
<accession>A0A7Z0SLB5</accession>
<dbReference type="InterPro" id="IPR025420">
    <property type="entry name" value="DUF4143"/>
</dbReference>
<evidence type="ECO:0000313" key="3">
    <source>
        <dbReference type="EMBL" id="NYT70836.1"/>
    </source>
</evidence>
<gene>
    <name evidence="3" type="ORF">HZU72_00120</name>
</gene>
<organism evidence="3 4">
    <name type="scientific">Vreelandella sedimenti</name>
    <dbReference type="NCBI Taxonomy" id="2729618"/>
    <lineage>
        <taxon>Bacteria</taxon>
        <taxon>Pseudomonadati</taxon>
        <taxon>Pseudomonadota</taxon>
        <taxon>Gammaproteobacteria</taxon>
        <taxon>Oceanospirillales</taxon>
        <taxon>Halomonadaceae</taxon>
        <taxon>Vreelandella</taxon>
    </lineage>
</organism>
<feature type="domain" description="AAA" evidence="1">
    <location>
        <begin position="21"/>
        <end position="136"/>
    </location>
</feature>